<organism evidence="2 3">
    <name type="scientific">Streptomyces griseocarneus</name>
    <dbReference type="NCBI Taxonomy" id="51201"/>
    <lineage>
        <taxon>Bacteria</taxon>
        <taxon>Bacillati</taxon>
        <taxon>Actinomycetota</taxon>
        <taxon>Actinomycetes</taxon>
        <taxon>Kitasatosporales</taxon>
        <taxon>Streptomycetaceae</taxon>
        <taxon>Streptomyces</taxon>
    </lineage>
</organism>
<gene>
    <name evidence="2" type="ORF">J3S04_23870</name>
</gene>
<evidence type="ECO:0000256" key="1">
    <source>
        <dbReference type="SAM" id="MobiDB-lite"/>
    </source>
</evidence>
<name>A0ABX7RIV1_9ACTN</name>
<accession>A0ABX7RIV1</accession>
<dbReference type="EMBL" id="CP071595">
    <property type="protein sequence ID" value="QSY48184.1"/>
    <property type="molecule type" value="Genomic_DNA"/>
</dbReference>
<feature type="region of interest" description="Disordered" evidence="1">
    <location>
        <begin position="53"/>
        <end position="76"/>
    </location>
</feature>
<proteinExistence type="predicted"/>
<dbReference type="RefSeq" id="WP_207555180.1">
    <property type="nucleotide sequence ID" value="NZ_CP071595.1"/>
</dbReference>
<evidence type="ECO:0000313" key="2">
    <source>
        <dbReference type="EMBL" id="QSY48184.1"/>
    </source>
</evidence>
<evidence type="ECO:0000313" key="3">
    <source>
        <dbReference type="Proteomes" id="UP000671836"/>
    </source>
</evidence>
<dbReference type="Proteomes" id="UP000671836">
    <property type="component" value="Chromosome"/>
</dbReference>
<sequence length="95" mass="10171">MAAADPPLPLRATVTRAQQRAFADRGHVPLAGLWDRALAEAVAAEARRRHAVAEVPATARAPPSPPAARRAGPLPPRAGRCWPGCTWRWSARPGR</sequence>
<reference evidence="2 3" key="1">
    <citation type="submission" date="2021-03" db="EMBL/GenBank/DDBJ databases">
        <title>Streptomyces strains.</title>
        <authorList>
            <person name="Lund M.B."/>
            <person name="Toerring T."/>
        </authorList>
    </citation>
    <scope>NUCLEOTIDE SEQUENCE [LARGE SCALE GENOMIC DNA]</scope>
    <source>
        <strain evidence="2 3">KCC S-1010</strain>
    </source>
</reference>
<keyword evidence="3" id="KW-1185">Reference proteome</keyword>
<protein>
    <submittedName>
        <fullName evidence="2">Uncharacterized protein</fullName>
    </submittedName>
</protein>